<dbReference type="SUPFAM" id="SSF160909">
    <property type="entry name" value="ATP12-like"/>
    <property type="match status" value="1"/>
</dbReference>
<dbReference type="Pfam" id="PF07542">
    <property type="entry name" value="ATP12"/>
    <property type="match status" value="1"/>
</dbReference>
<keyword evidence="5" id="KW-0143">Chaperone</keyword>
<dbReference type="GO" id="GO:0003824">
    <property type="term" value="F:catalytic activity"/>
    <property type="evidence" value="ECO:0007669"/>
    <property type="project" value="InterPro"/>
</dbReference>
<accession>A0AAD5DPP8</accession>
<dbReference type="InterPro" id="IPR043132">
    <property type="entry name" value="BCAT-like_C"/>
</dbReference>
<evidence type="ECO:0008006" key="9">
    <source>
        <dbReference type="Google" id="ProtNLM"/>
    </source>
</evidence>
<evidence type="ECO:0000256" key="6">
    <source>
        <dbReference type="SAM" id="MobiDB-lite"/>
    </source>
</evidence>
<protein>
    <recommendedName>
        <fullName evidence="9">ATP synthase mitochondrial F1 complex assembly factor 2</fullName>
    </recommendedName>
</protein>
<name>A0AAD5DPP8_9CHLO</name>
<evidence type="ECO:0000256" key="2">
    <source>
        <dbReference type="ARBA" id="ARBA00008231"/>
    </source>
</evidence>
<dbReference type="SUPFAM" id="SSF56752">
    <property type="entry name" value="D-aminoacid aminotransferase-like PLP-dependent enzymes"/>
    <property type="match status" value="1"/>
</dbReference>
<dbReference type="AlphaFoldDB" id="A0AAD5DPP8"/>
<sequence>MQALRQAQQLGLARPLTNLRDLVHSGGISSLLACAAMQRAAYATHGVGEGGPTDGVPRFYKTVQVQEAYDEGGFQILLDHRVLRTPARQPLVVPSRALAYAIAAEWEWQIKRIQPFTMPLMSLAATALDQPKHRDEVIATMLQYLPTDSVICHDEPGPLADRQKQLYTPVLAWAQRVMGIRLEPTDSIFGATLGEKTLEAVEKHLQGLDRWHLAAAEQLAACCKSVLLGLAATAGELSIQQVLSAARAEEDLQIEQWGLVEGGHDIDIADLKVRCQLKLESISDMAHLAAQPGPPCAHLELPQPRSGQPAWEARQAEAELEEAARRLLGSKAFQQRSSSSLTALLNCPLAAAGDCAGLMHRFPALQQLAAGGACGSSTRAGPLSLGRCPPSLRRLTLHLSSGGMLRHASLPAHLLHFEVIASSSSAGGTHCHVAPEEGAGATGSWSTCRSLQLTAAAGGLLLSLDHCQVLRSCTALRIRGPAVRSSSCRGPAAAATAEVEAGSANRAGINLHRWLHALAPLFAATPLQLFDVQAGSASLHTAPDGSQPLLLGGRRLIDWPTHLERLVRSLQGLHAAIEGFYDAYYAWLESAEKESETSALQQLMMPAIRAALATAQQAQAAAADLMLVVVLAPAAEQPSGLDVHAHAFRYSPTTSSPGTAVVLGPPRSVPVAKDSGWVAERQPLEQQRPAGAAEVLLCTADGRLLEGLVTNLFIVAATQGAAQYSAAEASGADARHDAGSAAGSNLAHGSSSSSSTASAAAASAAGGFSGLEVWTASPAEGVVWGTSRARVLEACRRLGLPVREEAPHMDSRHAWREAFLTNSLRLVQPLHTLACPAGNAAAVQPWELHLPAAPGPVTLALRQEMLRLLPAVDVEELPGAAP</sequence>
<keyword evidence="3" id="KW-0809">Transit peptide</keyword>
<evidence type="ECO:0000313" key="8">
    <source>
        <dbReference type="Proteomes" id="UP001205105"/>
    </source>
</evidence>
<dbReference type="Proteomes" id="UP001205105">
    <property type="component" value="Unassembled WGS sequence"/>
</dbReference>
<proteinExistence type="inferred from homology"/>
<evidence type="ECO:0000313" key="7">
    <source>
        <dbReference type="EMBL" id="KAI7841907.1"/>
    </source>
</evidence>
<dbReference type="GO" id="GO:0005739">
    <property type="term" value="C:mitochondrion"/>
    <property type="evidence" value="ECO:0007669"/>
    <property type="project" value="UniProtKB-SubCell"/>
</dbReference>
<feature type="region of interest" description="Disordered" evidence="6">
    <location>
        <begin position="735"/>
        <end position="754"/>
    </location>
</feature>
<comment type="subcellular location">
    <subcellularLocation>
        <location evidence="1">Mitochondrion</location>
    </subcellularLocation>
</comment>
<dbReference type="Gene3D" id="1.10.3580.10">
    <property type="entry name" value="ATP12 ATPase"/>
    <property type="match status" value="1"/>
</dbReference>
<gene>
    <name evidence="7" type="ORF">COHA_004435</name>
</gene>
<evidence type="ECO:0000256" key="5">
    <source>
        <dbReference type="ARBA" id="ARBA00023186"/>
    </source>
</evidence>
<evidence type="ECO:0000256" key="4">
    <source>
        <dbReference type="ARBA" id="ARBA00023128"/>
    </source>
</evidence>
<dbReference type="EMBL" id="JADXDR010000058">
    <property type="protein sequence ID" value="KAI7841907.1"/>
    <property type="molecule type" value="Genomic_DNA"/>
</dbReference>
<dbReference type="InterPro" id="IPR023335">
    <property type="entry name" value="ATP12_ortho_dom_sf"/>
</dbReference>
<evidence type="ECO:0000256" key="1">
    <source>
        <dbReference type="ARBA" id="ARBA00004173"/>
    </source>
</evidence>
<comment type="similarity">
    <text evidence="2">Belongs to the ATP12 family.</text>
</comment>
<dbReference type="InterPro" id="IPR011419">
    <property type="entry name" value="ATP12_ATP_synth-F1-assembly"/>
</dbReference>
<dbReference type="GO" id="GO:0033615">
    <property type="term" value="P:mitochondrial proton-transporting ATP synthase complex assembly"/>
    <property type="evidence" value="ECO:0007669"/>
    <property type="project" value="TreeGrafter"/>
</dbReference>
<feature type="compositionally biased region" description="Low complexity" evidence="6">
    <location>
        <begin position="739"/>
        <end position="754"/>
    </location>
</feature>
<comment type="caution">
    <text evidence="7">The sequence shown here is derived from an EMBL/GenBank/DDBJ whole genome shotgun (WGS) entry which is preliminary data.</text>
</comment>
<dbReference type="PANTHER" id="PTHR21013:SF10">
    <property type="entry name" value="ATP SYNTHASE MITOCHONDRIAL F1 COMPLEX ASSEMBLY FACTOR 2"/>
    <property type="match status" value="1"/>
</dbReference>
<dbReference type="Gene3D" id="3.20.10.10">
    <property type="entry name" value="D-amino Acid Aminotransferase, subunit A, domain 2"/>
    <property type="match status" value="1"/>
</dbReference>
<keyword evidence="4" id="KW-0496">Mitochondrion</keyword>
<dbReference type="InterPro" id="IPR042272">
    <property type="entry name" value="ATP12_ATP_synth-F1-assembly_N"/>
</dbReference>
<dbReference type="InterPro" id="IPR036038">
    <property type="entry name" value="Aminotransferase-like"/>
</dbReference>
<dbReference type="Pfam" id="PF01063">
    <property type="entry name" value="Aminotran_4"/>
    <property type="match status" value="1"/>
</dbReference>
<dbReference type="InterPro" id="IPR001544">
    <property type="entry name" value="Aminotrans_IV"/>
</dbReference>
<dbReference type="Gene3D" id="3.30.2180.10">
    <property type="entry name" value="ATP12-like"/>
    <property type="match status" value="1"/>
</dbReference>
<dbReference type="PANTHER" id="PTHR21013">
    <property type="entry name" value="ATP SYNTHASE MITOCHONDRIAL F1 COMPLEX ASSEMBLY FACTOR 2/ATP12 PROTEIN, MITOCHONDRIAL PRECURSOR"/>
    <property type="match status" value="1"/>
</dbReference>
<organism evidence="7 8">
    <name type="scientific">Chlorella ohadii</name>
    <dbReference type="NCBI Taxonomy" id="2649997"/>
    <lineage>
        <taxon>Eukaryota</taxon>
        <taxon>Viridiplantae</taxon>
        <taxon>Chlorophyta</taxon>
        <taxon>core chlorophytes</taxon>
        <taxon>Trebouxiophyceae</taxon>
        <taxon>Chlorellales</taxon>
        <taxon>Chlorellaceae</taxon>
        <taxon>Chlorella clade</taxon>
        <taxon>Chlorella</taxon>
    </lineage>
</organism>
<reference evidence="7" key="1">
    <citation type="submission" date="2020-11" db="EMBL/GenBank/DDBJ databases">
        <title>Chlorella ohadii genome sequencing and assembly.</title>
        <authorList>
            <person name="Murik O."/>
            <person name="Treves H."/>
            <person name="Kedem I."/>
            <person name="Shotland Y."/>
            <person name="Kaplan A."/>
        </authorList>
    </citation>
    <scope>NUCLEOTIDE SEQUENCE</scope>
    <source>
        <strain evidence="7">1</strain>
    </source>
</reference>
<dbReference type="PROSITE" id="PS51257">
    <property type="entry name" value="PROKAR_LIPOPROTEIN"/>
    <property type="match status" value="1"/>
</dbReference>
<evidence type="ECO:0000256" key="3">
    <source>
        <dbReference type="ARBA" id="ARBA00022946"/>
    </source>
</evidence>
<keyword evidence="8" id="KW-1185">Reference proteome</keyword>